<evidence type="ECO:0000313" key="2">
    <source>
        <dbReference type="EMBL" id="MBA8848997.1"/>
    </source>
</evidence>
<dbReference type="Proteomes" id="UP000585905">
    <property type="component" value="Unassembled WGS sequence"/>
</dbReference>
<dbReference type="RefSeq" id="WP_182491800.1">
    <property type="nucleotide sequence ID" value="NZ_BAAAOV010000001.1"/>
</dbReference>
<accession>A0A839EC00</accession>
<feature type="domain" description="Gcp-like" evidence="1">
    <location>
        <begin position="31"/>
        <end position="125"/>
    </location>
</feature>
<name>A0A839EC00_9MICO</name>
<reference evidence="2 3" key="1">
    <citation type="submission" date="2020-07" db="EMBL/GenBank/DDBJ databases">
        <title>Sequencing the genomes of 1000 actinobacteria strains.</title>
        <authorList>
            <person name="Klenk H.-P."/>
        </authorList>
    </citation>
    <scope>NUCLEOTIDE SEQUENCE [LARGE SCALE GENOMIC DNA]</scope>
    <source>
        <strain evidence="2 3">DSM 19663</strain>
    </source>
</reference>
<sequence length="204" mass="21000">MLLAIDTSAGTSIAIVADDGRVIVERSSADTRRHAEVIGPFLAEALEVAERDGSRLSHVVAGIGPGPYTGLRVGIAAARAIAIARRIPLLAGPSHEAVALSLVEGGVAAGRFAVITDARRREVAVTVFAAQLPLPTELEAAHLVARAAFAPTEGVTPFEVQEIPAAALALAALARLAAGAAFLEPQPLYLRAPDVTLSTPKRVS</sequence>
<organism evidence="2 3">
    <name type="scientific">Microcella alkalica</name>
    <dbReference type="NCBI Taxonomy" id="355930"/>
    <lineage>
        <taxon>Bacteria</taxon>
        <taxon>Bacillati</taxon>
        <taxon>Actinomycetota</taxon>
        <taxon>Actinomycetes</taxon>
        <taxon>Micrococcales</taxon>
        <taxon>Microbacteriaceae</taxon>
        <taxon>Microcella</taxon>
    </lineage>
</organism>
<dbReference type="InterPro" id="IPR022496">
    <property type="entry name" value="T6A_TsaB"/>
</dbReference>
<dbReference type="AlphaFoldDB" id="A0A839EC00"/>
<dbReference type="InterPro" id="IPR000905">
    <property type="entry name" value="Gcp-like_dom"/>
</dbReference>
<dbReference type="EMBL" id="JACGWX010000010">
    <property type="protein sequence ID" value="MBA8848997.1"/>
    <property type="molecule type" value="Genomic_DNA"/>
</dbReference>
<keyword evidence="3" id="KW-1185">Reference proteome</keyword>
<dbReference type="NCBIfam" id="TIGR03725">
    <property type="entry name" value="T6A_YeaZ"/>
    <property type="match status" value="1"/>
</dbReference>
<dbReference type="SUPFAM" id="SSF53067">
    <property type="entry name" value="Actin-like ATPase domain"/>
    <property type="match status" value="1"/>
</dbReference>
<comment type="caution">
    <text evidence="2">The sequence shown here is derived from an EMBL/GenBank/DDBJ whole genome shotgun (WGS) entry which is preliminary data.</text>
</comment>
<dbReference type="InterPro" id="IPR043129">
    <property type="entry name" value="ATPase_NBD"/>
</dbReference>
<dbReference type="Gene3D" id="3.30.420.40">
    <property type="match status" value="1"/>
</dbReference>
<proteinExistence type="predicted"/>
<gene>
    <name evidence="2" type="ORF">FHX53_002614</name>
</gene>
<protein>
    <submittedName>
        <fullName evidence="2">tRNA threonylcarbamoyl adenosine modification protein YeaZ</fullName>
    </submittedName>
</protein>
<evidence type="ECO:0000313" key="3">
    <source>
        <dbReference type="Proteomes" id="UP000585905"/>
    </source>
</evidence>
<dbReference type="GO" id="GO:0002949">
    <property type="term" value="P:tRNA threonylcarbamoyladenosine modification"/>
    <property type="evidence" value="ECO:0007669"/>
    <property type="project" value="InterPro"/>
</dbReference>
<evidence type="ECO:0000259" key="1">
    <source>
        <dbReference type="Pfam" id="PF00814"/>
    </source>
</evidence>
<dbReference type="Pfam" id="PF00814">
    <property type="entry name" value="TsaD"/>
    <property type="match status" value="1"/>
</dbReference>